<keyword evidence="1" id="KW-0175">Coiled coil</keyword>
<dbReference type="InterPro" id="IPR029016">
    <property type="entry name" value="GAF-like_dom_sf"/>
</dbReference>
<name>A0ABV7VQA8_9GAMM</name>
<dbReference type="RefSeq" id="WP_376864545.1">
    <property type="nucleotide sequence ID" value="NZ_JBHRYB010000001.1"/>
</dbReference>
<sequence>MPLASIALYWRAMDASQEPCLQTLVDSGLFDCASEHKADICIYGLAATQVVFRQDALVVAEQTDLKQINPAIDFCLPAHAGPALLRHVLQQASRQIQLKRQLQQQQAQQQQLTDIGLALSAEQDHHKLLQQILSAARHFGQCDAASIFLVDDSNNPAQLVFKLTQNDSLAINFTEQHFPLDDTSLAGHCVLSGETLNLEDAYQIPSQLGLHFNREFDQRTGYRTRSMLVIPMRGHEGRIIGVIQFINRKRHDVALTSAELTLCHTQAFDETMLPTLHSLVSQAAVAIENNLLLERIHQLFEGFVSASVRAIEQRDPTTSGHSFRVAELTSALAEAAHQHNQGELQALRFSHKQLRELRYAALLHDFGKVGVREHVLVKSKKLTPLQTIKFQYRLALQREHIRSRYLRRQLMLQQLHQLDADAEQQLHDDEQQELARLEQIRELVEAANEPSVLDEETLQHLGQLRDTRFIDLGDEPGPLFSEQEFLALAVKRGSLTEGERSEIENHVTHTIRFLQTIPWTAELQNIPIIAGAHHEKLDGSGYPNQLSADAIPPGARIMTICDIFDALTASDRPYKPALPVSRALDILGYDASAGKIDLPLYQLFCRLSHSHIIASLKNL</sequence>
<evidence type="ECO:0000313" key="4">
    <source>
        <dbReference type="Proteomes" id="UP001595722"/>
    </source>
</evidence>
<dbReference type="InterPro" id="IPR006674">
    <property type="entry name" value="HD_domain"/>
</dbReference>
<dbReference type="SUPFAM" id="SSF109604">
    <property type="entry name" value="HD-domain/PDEase-like"/>
    <property type="match status" value="2"/>
</dbReference>
<dbReference type="EMBL" id="JBHRYB010000001">
    <property type="protein sequence ID" value="MFC3678966.1"/>
    <property type="molecule type" value="Genomic_DNA"/>
</dbReference>
<organism evidence="3 4">
    <name type="scientific">Bacterioplanoides pacificum</name>
    <dbReference type="NCBI Taxonomy" id="1171596"/>
    <lineage>
        <taxon>Bacteria</taxon>
        <taxon>Pseudomonadati</taxon>
        <taxon>Pseudomonadota</taxon>
        <taxon>Gammaproteobacteria</taxon>
        <taxon>Oceanospirillales</taxon>
        <taxon>Oceanospirillaceae</taxon>
        <taxon>Bacterioplanoides</taxon>
    </lineage>
</organism>
<dbReference type="PANTHER" id="PTHR43155:SF2">
    <property type="entry name" value="CYCLIC DI-GMP PHOSPHODIESTERASE PA4108"/>
    <property type="match status" value="1"/>
</dbReference>
<dbReference type="SMART" id="SM00471">
    <property type="entry name" value="HDc"/>
    <property type="match status" value="1"/>
</dbReference>
<evidence type="ECO:0000259" key="2">
    <source>
        <dbReference type="PROSITE" id="PS51832"/>
    </source>
</evidence>
<dbReference type="Pfam" id="PF01590">
    <property type="entry name" value="GAF"/>
    <property type="match status" value="1"/>
</dbReference>
<reference evidence="4" key="1">
    <citation type="journal article" date="2019" name="Int. J. Syst. Evol. Microbiol.">
        <title>The Global Catalogue of Microorganisms (GCM) 10K type strain sequencing project: providing services to taxonomists for standard genome sequencing and annotation.</title>
        <authorList>
            <consortium name="The Broad Institute Genomics Platform"/>
            <consortium name="The Broad Institute Genome Sequencing Center for Infectious Disease"/>
            <person name="Wu L."/>
            <person name="Ma J."/>
        </authorList>
    </citation>
    <scope>NUCLEOTIDE SEQUENCE [LARGE SCALE GENOMIC DNA]</scope>
    <source>
        <strain evidence="4">KCTC 42424</strain>
    </source>
</reference>
<dbReference type="InterPro" id="IPR003018">
    <property type="entry name" value="GAF"/>
</dbReference>
<feature type="domain" description="HD-GYP" evidence="2">
    <location>
        <begin position="296"/>
        <end position="383"/>
    </location>
</feature>
<dbReference type="PROSITE" id="PS51832">
    <property type="entry name" value="HD_GYP"/>
    <property type="match status" value="2"/>
</dbReference>
<feature type="domain" description="HD-GYP" evidence="2">
    <location>
        <begin position="407"/>
        <end position="619"/>
    </location>
</feature>
<comment type="caution">
    <text evidence="3">The sequence shown here is derived from an EMBL/GenBank/DDBJ whole genome shotgun (WGS) entry which is preliminary data.</text>
</comment>
<dbReference type="InterPro" id="IPR037522">
    <property type="entry name" value="HD_GYP_dom"/>
</dbReference>
<dbReference type="InterPro" id="IPR003607">
    <property type="entry name" value="HD/PDEase_dom"/>
</dbReference>
<dbReference type="Proteomes" id="UP001595722">
    <property type="component" value="Unassembled WGS sequence"/>
</dbReference>
<dbReference type="SUPFAM" id="SSF55781">
    <property type="entry name" value="GAF domain-like"/>
    <property type="match status" value="1"/>
</dbReference>
<dbReference type="Pfam" id="PF13487">
    <property type="entry name" value="HD_5"/>
    <property type="match status" value="1"/>
</dbReference>
<dbReference type="Gene3D" id="1.10.3210.10">
    <property type="entry name" value="Hypothetical protein af1432"/>
    <property type="match status" value="2"/>
</dbReference>
<dbReference type="SMART" id="SM00065">
    <property type="entry name" value="GAF"/>
    <property type="match status" value="1"/>
</dbReference>
<gene>
    <name evidence="3" type="ORF">ACFOMG_02410</name>
</gene>
<feature type="coiled-coil region" evidence="1">
    <location>
        <begin position="412"/>
        <end position="447"/>
    </location>
</feature>
<dbReference type="CDD" id="cd00077">
    <property type="entry name" value="HDc"/>
    <property type="match status" value="2"/>
</dbReference>
<dbReference type="Gene3D" id="3.30.450.40">
    <property type="match status" value="1"/>
</dbReference>
<evidence type="ECO:0000256" key="1">
    <source>
        <dbReference type="SAM" id="Coils"/>
    </source>
</evidence>
<keyword evidence="4" id="KW-1185">Reference proteome</keyword>
<accession>A0ABV7VQA8</accession>
<protein>
    <submittedName>
        <fullName evidence="3">GAF and HD-GYP domain-containing protein</fullName>
    </submittedName>
</protein>
<evidence type="ECO:0000313" key="3">
    <source>
        <dbReference type="EMBL" id="MFC3678966.1"/>
    </source>
</evidence>
<dbReference type="Pfam" id="PF01966">
    <property type="entry name" value="HD"/>
    <property type="match status" value="1"/>
</dbReference>
<dbReference type="PANTHER" id="PTHR43155">
    <property type="entry name" value="CYCLIC DI-GMP PHOSPHODIESTERASE PA4108-RELATED"/>
    <property type="match status" value="1"/>
</dbReference>
<proteinExistence type="predicted"/>